<comment type="pathway">
    <text evidence="2">Amino-acid biosynthesis; L-histidine biosynthesis; L-histidine from 5-phospho-alpha-D-ribose 1-diphosphate: step 1/9.</text>
</comment>
<gene>
    <name evidence="12" type="ORF">C8D95_10554</name>
</gene>
<proteinExistence type="predicted"/>
<dbReference type="EMBL" id="QGGV01000005">
    <property type="protein sequence ID" value="PWK55992.1"/>
    <property type="molecule type" value="Genomic_DNA"/>
</dbReference>
<evidence type="ECO:0000256" key="2">
    <source>
        <dbReference type="ARBA" id="ARBA00004667"/>
    </source>
</evidence>
<dbReference type="OrthoDB" id="9806435at2"/>
<evidence type="ECO:0000256" key="10">
    <source>
        <dbReference type="NCBIfam" id="TIGR00070"/>
    </source>
</evidence>
<dbReference type="Gene3D" id="3.40.190.10">
    <property type="entry name" value="Periplasmic binding protein-like II"/>
    <property type="match status" value="2"/>
</dbReference>
<keyword evidence="7 12" id="KW-0808">Transferase</keyword>
<name>A0A316G5X1_9RHOB</name>
<feature type="domain" description="ATP phosphoribosyltransferase catalytic" evidence="11">
    <location>
        <begin position="55"/>
        <end position="212"/>
    </location>
</feature>
<dbReference type="RefSeq" id="WP_109759436.1">
    <property type="nucleotide sequence ID" value="NZ_CP034588.1"/>
</dbReference>
<evidence type="ECO:0000256" key="8">
    <source>
        <dbReference type="ARBA" id="ARBA00023102"/>
    </source>
</evidence>
<evidence type="ECO:0000256" key="5">
    <source>
        <dbReference type="ARBA" id="ARBA00022605"/>
    </source>
</evidence>
<evidence type="ECO:0000256" key="3">
    <source>
        <dbReference type="ARBA" id="ARBA00011946"/>
    </source>
</evidence>
<comment type="catalytic activity">
    <reaction evidence="1">
        <text>1-(5-phospho-beta-D-ribosyl)-ATP + diphosphate = 5-phospho-alpha-D-ribose 1-diphosphate + ATP</text>
        <dbReference type="Rhea" id="RHEA:18473"/>
        <dbReference type="ChEBI" id="CHEBI:30616"/>
        <dbReference type="ChEBI" id="CHEBI:33019"/>
        <dbReference type="ChEBI" id="CHEBI:58017"/>
        <dbReference type="ChEBI" id="CHEBI:73183"/>
        <dbReference type="EC" id="2.4.2.17"/>
    </reaction>
</comment>
<dbReference type="AlphaFoldDB" id="A0A316G5X1"/>
<evidence type="ECO:0000256" key="7">
    <source>
        <dbReference type="ARBA" id="ARBA00022679"/>
    </source>
</evidence>
<evidence type="ECO:0000256" key="6">
    <source>
        <dbReference type="ARBA" id="ARBA00022676"/>
    </source>
</evidence>
<evidence type="ECO:0000256" key="1">
    <source>
        <dbReference type="ARBA" id="ARBA00000915"/>
    </source>
</evidence>
<keyword evidence="13" id="KW-1185">Reference proteome</keyword>
<dbReference type="InterPro" id="IPR001348">
    <property type="entry name" value="ATP_PRibTrfase_HisG"/>
</dbReference>
<evidence type="ECO:0000313" key="13">
    <source>
        <dbReference type="Proteomes" id="UP000245390"/>
    </source>
</evidence>
<keyword evidence="6 12" id="KW-0328">Glycosyltransferase</keyword>
<dbReference type="PANTHER" id="PTHR21403">
    <property type="entry name" value="ATP PHOSPHORIBOSYLTRANSFERASE ATP-PRTASE"/>
    <property type="match status" value="1"/>
</dbReference>
<dbReference type="NCBIfam" id="TIGR00070">
    <property type="entry name" value="hisG"/>
    <property type="match status" value="1"/>
</dbReference>
<dbReference type="SUPFAM" id="SSF53850">
    <property type="entry name" value="Periplasmic binding protein-like II"/>
    <property type="match status" value="1"/>
</dbReference>
<comment type="caution">
    <text evidence="12">The sequence shown here is derived from an EMBL/GenBank/DDBJ whole genome shotgun (WGS) entry which is preliminary data.</text>
</comment>
<dbReference type="GO" id="GO:0000105">
    <property type="term" value="P:L-histidine biosynthetic process"/>
    <property type="evidence" value="ECO:0007669"/>
    <property type="project" value="UniProtKB-UniRule"/>
</dbReference>
<evidence type="ECO:0000256" key="9">
    <source>
        <dbReference type="ARBA" id="ARBA00024861"/>
    </source>
</evidence>
<dbReference type="EC" id="2.4.2.17" evidence="3 10"/>
<evidence type="ECO:0000259" key="11">
    <source>
        <dbReference type="Pfam" id="PF01634"/>
    </source>
</evidence>
<keyword evidence="8" id="KW-0368">Histidine biosynthesis</keyword>
<reference evidence="12 13" key="1">
    <citation type="submission" date="2018-05" db="EMBL/GenBank/DDBJ databases">
        <title>Genomic Encyclopedia of Type Strains, Phase IV (KMG-IV): sequencing the most valuable type-strain genomes for metagenomic binning, comparative biology and taxonomic classification.</title>
        <authorList>
            <person name="Goeker M."/>
        </authorList>
    </citation>
    <scope>NUCLEOTIDE SEQUENCE [LARGE SCALE GENOMIC DNA]</scope>
    <source>
        <strain evidence="12 13">DSM 103371</strain>
    </source>
</reference>
<sequence length="230" mass="25043">MTLRLGVPSKGRLMEKTFAWFGARGVDLALSGHAREYAGAVEGVDGVELVMVSAGEVPRELEAGRIHLGVTGIDMVREKIARWEDKVRQVASLGFGGADLVIAVPDCWVDVATLDDLDQVATLFRAAHGHRLRIATKYHRVIRDFLREQGVGDYQLVDSQGATEGTVKNLTAEAIADITSTGETLRANHLRVLEDGLVLRSQAALFKTRAETWTPTARDAWAALSKRLGV</sequence>
<dbReference type="GO" id="GO:0003879">
    <property type="term" value="F:ATP phosphoribosyltransferase activity"/>
    <property type="evidence" value="ECO:0007669"/>
    <property type="project" value="UniProtKB-UniRule"/>
</dbReference>
<protein>
    <recommendedName>
        <fullName evidence="4 10">ATP phosphoribosyltransferase</fullName>
        <ecNumber evidence="3 10">2.4.2.17</ecNumber>
    </recommendedName>
</protein>
<dbReference type="UniPathway" id="UPA00031">
    <property type="reaction ID" value="UER00006"/>
</dbReference>
<dbReference type="InterPro" id="IPR013820">
    <property type="entry name" value="ATP_PRibTrfase_cat"/>
</dbReference>
<evidence type="ECO:0000313" key="12">
    <source>
        <dbReference type="EMBL" id="PWK55992.1"/>
    </source>
</evidence>
<organism evidence="12 13">
    <name type="scientific">Silicimonas algicola</name>
    <dbReference type="NCBI Taxonomy" id="1826607"/>
    <lineage>
        <taxon>Bacteria</taxon>
        <taxon>Pseudomonadati</taxon>
        <taxon>Pseudomonadota</taxon>
        <taxon>Alphaproteobacteria</taxon>
        <taxon>Rhodobacterales</taxon>
        <taxon>Paracoccaceae</taxon>
    </lineage>
</organism>
<evidence type="ECO:0000256" key="4">
    <source>
        <dbReference type="ARBA" id="ARBA00020998"/>
    </source>
</evidence>
<dbReference type="GO" id="GO:0005737">
    <property type="term" value="C:cytoplasm"/>
    <property type="evidence" value="ECO:0007669"/>
    <property type="project" value="InterPro"/>
</dbReference>
<comment type="function">
    <text evidence="9">Catalyzes the condensation of ATP and 5-phosphoribose 1-diphosphate to form N'-(5'-phosphoribosyl)-ATP (PR-ATP). Has a crucial role in the pathway because the rate of histidine biosynthesis seems to be controlled primarily by regulation of HisG enzymatic activity.</text>
</comment>
<keyword evidence="5" id="KW-0028">Amino-acid biosynthesis</keyword>
<dbReference type="KEGG" id="salo:EF888_18325"/>
<dbReference type="Pfam" id="PF01634">
    <property type="entry name" value="HisG"/>
    <property type="match status" value="1"/>
</dbReference>
<dbReference type="PANTHER" id="PTHR21403:SF8">
    <property type="entry name" value="ATP PHOSPHORIBOSYLTRANSFERASE"/>
    <property type="match status" value="1"/>
</dbReference>
<accession>A0A316G5X1</accession>
<dbReference type="Proteomes" id="UP000245390">
    <property type="component" value="Unassembled WGS sequence"/>
</dbReference>